<dbReference type="SUPFAM" id="SSF48208">
    <property type="entry name" value="Six-hairpin glycosidases"/>
    <property type="match status" value="1"/>
</dbReference>
<dbReference type="GO" id="GO:0016787">
    <property type="term" value="F:hydrolase activity"/>
    <property type="evidence" value="ECO:0007669"/>
    <property type="project" value="UniProtKB-KW"/>
</dbReference>
<name>A0A7Y0S0P4_VIBPH</name>
<dbReference type="Proteomes" id="UP000555836">
    <property type="component" value="Unassembled WGS sequence"/>
</dbReference>
<dbReference type="Gene3D" id="1.50.10.10">
    <property type="match status" value="1"/>
</dbReference>
<accession>A0A7Y0S0P4</accession>
<dbReference type="GO" id="GO:0005975">
    <property type="term" value="P:carbohydrate metabolic process"/>
    <property type="evidence" value="ECO:0007669"/>
    <property type="project" value="InterPro"/>
</dbReference>
<comment type="caution">
    <text evidence="1">The sequence shown here is derived from an EMBL/GenBank/DDBJ whole genome shotgun (WGS) entry which is preliminary data.</text>
</comment>
<feature type="non-terminal residue" evidence="1">
    <location>
        <position position="90"/>
    </location>
</feature>
<feature type="non-terminal residue" evidence="1">
    <location>
        <position position="1"/>
    </location>
</feature>
<dbReference type="EMBL" id="JABCLD010000163">
    <property type="protein sequence ID" value="NMU24233.1"/>
    <property type="molecule type" value="Genomic_DNA"/>
</dbReference>
<proteinExistence type="predicted"/>
<evidence type="ECO:0000313" key="1">
    <source>
        <dbReference type="EMBL" id="NMU24233.1"/>
    </source>
</evidence>
<protein>
    <submittedName>
        <fullName evidence="1">Glycosyl hydrolase</fullName>
    </submittedName>
</protein>
<organism evidence="1 2">
    <name type="scientific">Vibrio parahaemolyticus</name>
    <dbReference type="NCBI Taxonomy" id="670"/>
    <lineage>
        <taxon>Bacteria</taxon>
        <taxon>Pseudomonadati</taxon>
        <taxon>Pseudomonadota</taxon>
        <taxon>Gammaproteobacteria</taxon>
        <taxon>Vibrionales</taxon>
        <taxon>Vibrionaceae</taxon>
        <taxon>Vibrio</taxon>
    </lineage>
</organism>
<reference evidence="1 2" key="1">
    <citation type="submission" date="2020-04" db="EMBL/GenBank/DDBJ databases">
        <title>Whole-genome sequencing of Vibrio spp. from China reveals different genetic environments of blaCTX-M-14 among diverse lineages.</title>
        <authorList>
            <person name="Zheng Z."/>
            <person name="Ye L."/>
            <person name="Chen S."/>
        </authorList>
    </citation>
    <scope>NUCLEOTIDE SEQUENCE [LARGE SCALE GENOMIC DNA]</scope>
    <source>
        <strain evidence="1 2">Vb0574</strain>
    </source>
</reference>
<dbReference type="InterPro" id="IPR008928">
    <property type="entry name" value="6-hairpin_glycosidase_sf"/>
</dbReference>
<dbReference type="AlphaFoldDB" id="A0A7Y0S0P4"/>
<gene>
    <name evidence="1" type="ORF">HKB21_01175</name>
</gene>
<evidence type="ECO:0000313" key="2">
    <source>
        <dbReference type="Proteomes" id="UP000555836"/>
    </source>
</evidence>
<sequence>YEREKQANRTNAFADGKVKIPENNNNFNDLLDESRWMMDFMMAMQVPENSKIWVPVGDQSEKLDQLKLTQIDADGMAFHKVADDAWTGMP</sequence>
<keyword evidence="1" id="KW-0378">Hydrolase</keyword>
<dbReference type="InterPro" id="IPR012341">
    <property type="entry name" value="6hp_glycosidase-like_sf"/>
</dbReference>